<keyword evidence="2" id="KW-1185">Reference proteome</keyword>
<name>A0ABU2A867_9BURK</name>
<reference evidence="1 2" key="1">
    <citation type="submission" date="2023-07" db="EMBL/GenBank/DDBJ databases">
        <title>Sorghum-associated microbial communities from plants grown in Nebraska, USA.</title>
        <authorList>
            <person name="Schachtman D."/>
        </authorList>
    </citation>
    <scope>NUCLEOTIDE SEQUENCE [LARGE SCALE GENOMIC DNA]</scope>
    <source>
        <strain evidence="1 2">BE316</strain>
    </source>
</reference>
<protein>
    <submittedName>
        <fullName evidence="1">Uncharacterized protein</fullName>
    </submittedName>
</protein>
<sequence>MSSLPQAASQALGWHFLSGAASLSISADDFAPRELPPCAAEAAVVLDLAGELLDGLAAAGLAPDARWQWVAQGGGLSGAQAQALWRGTEAQARLTLPWAALRALAEAPDVPGLLWQATPAEHLLAQWQLDDDEVAALESGGLLLLEAPVCGRMRARGEAPEGLTWQLVSRWEQPLPAALVMGWQGPAPLPPAPCQLIEAARPDAVRARGRLLPWGSGHAFRIDTI</sequence>
<proteinExistence type="predicted"/>
<gene>
    <name evidence="1" type="ORF">J2X21_002524</name>
</gene>
<dbReference type="Proteomes" id="UP001180825">
    <property type="component" value="Unassembled WGS sequence"/>
</dbReference>
<comment type="caution">
    <text evidence="1">The sequence shown here is derived from an EMBL/GenBank/DDBJ whole genome shotgun (WGS) entry which is preliminary data.</text>
</comment>
<dbReference type="EMBL" id="JAVDXV010000004">
    <property type="protein sequence ID" value="MDR7333390.1"/>
    <property type="molecule type" value="Genomic_DNA"/>
</dbReference>
<dbReference type="RefSeq" id="WP_310328913.1">
    <property type="nucleotide sequence ID" value="NZ_JAVDXV010000004.1"/>
</dbReference>
<evidence type="ECO:0000313" key="1">
    <source>
        <dbReference type="EMBL" id="MDR7333390.1"/>
    </source>
</evidence>
<organism evidence="1 2">
    <name type="scientific">Roseateles asaccharophilus</name>
    <dbReference type="NCBI Taxonomy" id="582607"/>
    <lineage>
        <taxon>Bacteria</taxon>
        <taxon>Pseudomonadati</taxon>
        <taxon>Pseudomonadota</taxon>
        <taxon>Betaproteobacteria</taxon>
        <taxon>Burkholderiales</taxon>
        <taxon>Sphaerotilaceae</taxon>
        <taxon>Roseateles</taxon>
    </lineage>
</organism>
<evidence type="ECO:0000313" key="2">
    <source>
        <dbReference type="Proteomes" id="UP001180825"/>
    </source>
</evidence>
<accession>A0ABU2A867</accession>